<feature type="region of interest" description="Disordered" evidence="1">
    <location>
        <begin position="483"/>
        <end position="514"/>
    </location>
</feature>
<evidence type="ECO:0000313" key="2">
    <source>
        <dbReference type="EMBL" id="GMM45057.1"/>
    </source>
</evidence>
<evidence type="ECO:0000313" key="3">
    <source>
        <dbReference type="Proteomes" id="UP001378960"/>
    </source>
</evidence>
<gene>
    <name evidence="2" type="ORF">DAPK24_016320</name>
</gene>
<comment type="caution">
    <text evidence="2">The sequence shown here is derived from an EMBL/GenBank/DDBJ whole genome shotgun (WGS) entry which is preliminary data.</text>
</comment>
<sequence>MISVEIDDNDERVISAPIGRGKLLKIIHPDSNKKEEIFIKRWNKIQSRITKPHLILFNSDESMKKFKQSVNLNDEGKCNYKTFKTLINEYLKIEHPNIKILDIKKINEFNKIFEDYGIQISFDRLKNTLQQISAVNILNLREMSSFETRLRYGLKKNESLIVKSYIENIFYIPYSQFLSQYEQLPSFVKFLNKYNLISIMNFENLSNDEVKFLGRYTSNKSLVIYSDIESKNKPKQFENNWKQIDSYFKNIREVELTILEKEESIKEEYNKSLFVQLEENENQINKKSLKDFILTTFKIFNNPKTSNLELLKIISITPGFDKYFIKTFSELVERENLPVIEFINKYYDSFSDKTKEKLLPIINYIKNIQIKLNKNDANSIMIHFLNFCNIIEFDTKSNKEIKNQLVDLHIWLKKLNKSNEFQIFNNLLECYMENEMKFKEIPSINNTIPILQDKKPTSQQPKLINAMVNFKLPVSISIDNTSNKENSKLNLNGEEETPLRRSGSTKYKPRPRSWHAGNIFNAARKLK</sequence>
<reference evidence="2 3" key="1">
    <citation type="journal article" date="2023" name="Elife">
        <title>Identification of key yeast species and microbe-microbe interactions impacting larval growth of Drosophila in the wild.</title>
        <authorList>
            <person name="Mure A."/>
            <person name="Sugiura Y."/>
            <person name="Maeda R."/>
            <person name="Honda K."/>
            <person name="Sakurai N."/>
            <person name="Takahashi Y."/>
            <person name="Watada M."/>
            <person name="Katoh T."/>
            <person name="Gotoh A."/>
            <person name="Gotoh Y."/>
            <person name="Taniguchi I."/>
            <person name="Nakamura K."/>
            <person name="Hayashi T."/>
            <person name="Katayama T."/>
            <person name="Uemura T."/>
            <person name="Hattori Y."/>
        </authorList>
    </citation>
    <scope>NUCLEOTIDE SEQUENCE [LARGE SCALE GENOMIC DNA]</scope>
    <source>
        <strain evidence="2 3">PK-24</strain>
    </source>
</reference>
<dbReference type="AlphaFoldDB" id="A0AAV5R218"/>
<dbReference type="EMBL" id="BTGB01000001">
    <property type="protein sequence ID" value="GMM45057.1"/>
    <property type="molecule type" value="Genomic_DNA"/>
</dbReference>
<accession>A0AAV5R218</accession>
<organism evidence="2 3">
    <name type="scientific">Pichia kluyveri</name>
    <name type="common">Yeast</name>
    <dbReference type="NCBI Taxonomy" id="36015"/>
    <lineage>
        <taxon>Eukaryota</taxon>
        <taxon>Fungi</taxon>
        <taxon>Dikarya</taxon>
        <taxon>Ascomycota</taxon>
        <taxon>Saccharomycotina</taxon>
        <taxon>Pichiomycetes</taxon>
        <taxon>Pichiales</taxon>
        <taxon>Pichiaceae</taxon>
        <taxon>Pichia</taxon>
    </lineage>
</organism>
<dbReference type="Proteomes" id="UP001378960">
    <property type="component" value="Unassembled WGS sequence"/>
</dbReference>
<name>A0AAV5R218_PICKL</name>
<evidence type="ECO:0000256" key="1">
    <source>
        <dbReference type="SAM" id="MobiDB-lite"/>
    </source>
</evidence>
<proteinExistence type="predicted"/>
<protein>
    <submittedName>
        <fullName evidence="2">Uncharacterized protein</fullName>
    </submittedName>
</protein>
<keyword evidence="3" id="KW-1185">Reference proteome</keyword>